<dbReference type="InterPro" id="IPR027417">
    <property type="entry name" value="P-loop_NTPase"/>
</dbReference>
<feature type="compositionally biased region" description="Polar residues" evidence="3">
    <location>
        <begin position="201"/>
        <end position="224"/>
    </location>
</feature>
<dbReference type="GO" id="GO:0008017">
    <property type="term" value="F:microtubule binding"/>
    <property type="evidence" value="ECO:0007669"/>
    <property type="project" value="InterPro"/>
</dbReference>
<dbReference type="InterPro" id="IPR011990">
    <property type="entry name" value="TPR-like_helical_dom_sf"/>
</dbReference>
<feature type="region of interest" description="Disordered" evidence="3">
    <location>
        <begin position="159"/>
        <end position="181"/>
    </location>
</feature>
<dbReference type="GO" id="GO:0007018">
    <property type="term" value="P:microtubule-based movement"/>
    <property type="evidence" value="ECO:0007669"/>
    <property type="project" value="InterPro"/>
</dbReference>
<dbReference type="GO" id="GO:0005524">
    <property type="term" value="F:ATP binding"/>
    <property type="evidence" value="ECO:0007669"/>
    <property type="project" value="InterPro"/>
</dbReference>
<dbReference type="InterPro" id="IPR036961">
    <property type="entry name" value="Kinesin_motor_dom_sf"/>
</dbReference>
<dbReference type="InterPro" id="IPR001752">
    <property type="entry name" value="Kinesin_motor_dom"/>
</dbReference>
<dbReference type="GO" id="GO:0006383">
    <property type="term" value="P:transcription by RNA polymerase III"/>
    <property type="evidence" value="ECO:0007669"/>
    <property type="project" value="InterPro"/>
</dbReference>
<dbReference type="SMART" id="SM00360">
    <property type="entry name" value="RRM"/>
    <property type="match status" value="1"/>
</dbReference>
<feature type="domain" description="RRM" evidence="4">
    <location>
        <begin position="228"/>
        <end position="306"/>
    </location>
</feature>
<dbReference type="InterPro" id="IPR000504">
    <property type="entry name" value="RRM_dom"/>
</dbReference>
<dbReference type="GO" id="GO:0003777">
    <property type="term" value="F:microtubule motor activity"/>
    <property type="evidence" value="ECO:0007669"/>
    <property type="project" value="InterPro"/>
</dbReference>
<gene>
    <name evidence="5" type="ORF">Nepgr_026568</name>
</gene>
<accession>A0AAD3T745</accession>
<dbReference type="EMBL" id="BSYO01000028">
    <property type="protein sequence ID" value="GMH24725.1"/>
    <property type="molecule type" value="Genomic_DNA"/>
</dbReference>
<dbReference type="PROSITE" id="PS50102">
    <property type="entry name" value="RRM"/>
    <property type="match status" value="1"/>
</dbReference>
<dbReference type="Proteomes" id="UP001279734">
    <property type="component" value="Unassembled WGS sequence"/>
</dbReference>
<evidence type="ECO:0000259" key="4">
    <source>
        <dbReference type="PROSITE" id="PS50102"/>
    </source>
</evidence>
<protein>
    <recommendedName>
        <fullName evidence="4">RRM domain-containing protein</fullName>
    </recommendedName>
</protein>
<proteinExistence type="predicted"/>
<evidence type="ECO:0000256" key="2">
    <source>
        <dbReference type="PROSITE-ProRule" id="PRU00176"/>
    </source>
</evidence>
<dbReference type="InterPro" id="IPR039340">
    <property type="entry name" value="Tfc4/TFIIIC-102/Sfc4"/>
</dbReference>
<dbReference type="Gene3D" id="1.25.40.10">
    <property type="entry name" value="Tetratricopeptide repeat domain"/>
    <property type="match status" value="1"/>
</dbReference>
<keyword evidence="1" id="KW-0505">Motor protein</keyword>
<dbReference type="AlphaFoldDB" id="A0AAD3T745"/>
<organism evidence="5 6">
    <name type="scientific">Nepenthes gracilis</name>
    <name type="common">Slender pitcher plant</name>
    <dbReference type="NCBI Taxonomy" id="150966"/>
    <lineage>
        <taxon>Eukaryota</taxon>
        <taxon>Viridiplantae</taxon>
        <taxon>Streptophyta</taxon>
        <taxon>Embryophyta</taxon>
        <taxon>Tracheophyta</taxon>
        <taxon>Spermatophyta</taxon>
        <taxon>Magnoliopsida</taxon>
        <taxon>eudicotyledons</taxon>
        <taxon>Gunneridae</taxon>
        <taxon>Pentapetalae</taxon>
        <taxon>Caryophyllales</taxon>
        <taxon>Nepenthaceae</taxon>
        <taxon>Nepenthes</taxon>
    </lineage>
</organism>
<dbReference type="PANTHER" id="PTHR23082:SF0">
    <property type="entry name" value="GENERAL TRANSCRIPTION FACTOR 3C POLYPEPTIDE 3"/>
    <property type="match status" value="1"/>
</dbReference>
<dbReference type="Pfam" id="PF00076">
    <property type="entry name" value="RRM_1"/>
    <property type="match status" value="1"/>
</dbReference>
<keyword evidence="6" id="KW-1185">Reference proteome</keyword>
<sequence length="511" mass="56074">MRKGEDALLSIVHEYALGSTVHYEVELASFEKEKVVLYLGHALSFIAVGDRHRHTGSTNFHRWRSRSHSICTLMTRSSVCGEEYDGVIFCQLHLIDRAGSKSSTTETTGLERKGDSYLNINLLILDKGIIPGCLDDAPGNKIKFSSTIVDLSGDWSQARSSSKWNDQLPPAGSTVSEPNQTSKLIGGATLEMNNMVRQTIHAQEQQQSSPTGVKTPSSIGQPTGQRVPEEHIEDLQMKAESQEASDNKALQDAFSAFGNILSCKIATGSNGDSKSYGFVQFENDASAETAIGKLNGMLSNDKQVYVGHLLCKQERESAVKKTQFNNVYVRNLFEVTTNEDMRKITSAVVMRDEDGEKCGSLADFGGPDLGAIGVLKEVVRLAPNLPHPYHMLGLVYNAFGDKKTATGYYMIAAFGSPKDSSLWKSLVTWSIEQGNIGQAWYCLSKAINADPADLTLRYHRASRQFRCFLDNGFDNPIPWPILVMGSLRAILLQNCSKTQTIVDSTVGSVLL</sequence>
<dbReference type="InterPro" id="IPR012677">
    <property type="entry name" value="Nucleotide-bd_a/b_plait_sf"/>
</dbReference>
<evidence type="ECO:0000256" key="1">
    <source>
        <dbReference type="ARBA" id="ARBA00023175"/>
    </source>
</evidence>
<reference evidence="5" key="1">
    <citation type="submission" date="2023-05" db="EMBL/GenBank/DDBJ databases">
        <title>Nepenthes gracilis genome sequencing.</title>
        <authorList>
            <person name="Fukushima K."/>
        </authorList>
    </citation>
    <scope>NUCLEOTIDE SEQUENCE</scope>
    <source>
        <strain evidence="5">SING2019-196</strain>
    </source>
</reference>
<comment type="caution">
    <text evidence="5">The sequence shown here is derived from an EMBL/GenBank/DDBJ whole genome shotgun (WGS) entry which is preliminary data.</text>
</comment>
<evidence type="ECO:0000313" key="6">
    <source>
        <dbReference type="Proteomes" id="UP001279734"/>
    </source>
</evidence>
<dbReference type="Gene3D" id="3.30.70.330">
    <property type="match status" value="1"/>
</dbReference>
<dbReference type="SUPFAM" id="SSF54928">
    <property type="entry name" value="RNA-binding domain, RBD"/>
    <property type="match status" value="1"/>
</dbReference>
<evidence type="ECO:0000313" key="5">
    <source>
        <dbReference type="EMBL" id="GMH24725.1"/>
    </source>
</evidence>
<dbReference type="GO" id="GO:0003723">
    <property type="term" value="F:RNA binding"/>
    <property type="evidence" value="ECO:0007669"/>
    <property type="project" value="UniProtKB-UniRule"/>
</dbReference>
<name>A0AAD3T745_NEPGR</name>
<dbReference type="Gene3D" id="3.40.850.10">
    <property type="entry name" value="Kinesin motor domain"/>
    <property type="match status" value="1"/>
</dbReference>
<keyword evidence="2" id="KW-0694">RNA-binding</keyword>
<dbReference type="SUPFAM" id="SSF48452">
    <property type="entry name" value="TPR-like"/>
    <property type="match status" value="1"/>
</dbReference>
<dbReference type="Pfam" id="PF00225">
    <property type="entry name" value="Kinesin"/>
    <property type="match status" value="1"/>
</dbReference>
<dbReference type="PANTHER" id="PTHR23082">
    <property type="entry name" value="TRANSCRIPTION INITIATION FACTOR IIIC TFIIIC , POLYPEPTIDE 3-RELATED"/>
    <property type="match status" value="1"/>
</dbReference>
<dbReference type="GO" id="GO:0000127">
    <property type="term" value="C:transcription factor TFIIIC complex"/>
    <property type="evidence" value="ECO:0007669"/>
    <property type="project" value="TreeGrafter"/>
</dbReference>
<dbReference type="InterPro" id="IPR035979">
    <property type="entry name" value="RBD_domain_sf"/>
</dbReference>
<evidence type="ECO:0000256" key="3">
    <source>
        <dbReference type="SAM" id="MobiDB-lite"/>
    </source>
</evidence>
<feature type="region of interest" description="Disordered" evidence="3">
    <location>
        <begin position="201"/>
        <end position="226"/>
    </location>
</feature>
<dbReference type="SUPFAM" id="SSF52540">
    <property type="entry name" value="P-loop containing nucleoside triphosphate hydrolases"/>
    <property type="match status" value="1"/>
</dbReference>